<dbReference type="CDD" id="cd16282">
    <property type="entry name" value="metallo-hydrolase-like_MBL-fold"/>
    <property type="match status" value="1"/>
</dbReference>
<dbReference type="RefSeq" id="WP_167925275.1">
    <property type="nucleotide sequence ID" value="NZ_JAATVY010000006.1"/>
</dbReference>
<dbReference type="InterPro" id="IPR036866">
    <property type="entry name" value="RibonucZ/Hydroxyglut_hydro"/>
</dbReference>
<comment type="caution">
    <text evidence="2">The sequence shown here is derived from an EMBL/GenBank/DDBJ whole genome shotgun (WGS) entry which is preliminary data.</text>
</comment>
<reference evidence="2 3" key="1">
    <citation type="submission" date="2020-03" db="EMBL/GenBank/DDBJ databases">
        <title>WGS of the type strain of Planosporangium spp.</title>
        <authorList>
            <person name="Thawai C."/>
        </authorList>
    </citation>
    <scope>NUCLEOTIDE SEQUENCE [LARGE SCALE GENOMIC DNA]</scope>
    <source>
        <strain evidence="2 3">TBRC 5610</strain>
    </source>
</reference>
<accession>A0ABX0XX14</accession>
<sequence length="275" mass="29762">MTAFTEVARDVYVLRYPVLDVNASLVVGADAALLVDTLSTDAQARELREAVRAVTSYPLTVVNTHHHFDHCFGNAVLAAPDRPIWAHEEAARLLGEEAARLQRQWYAEWVTADPDLAAGLAAVTVRPPDHPVHLEATLDLGDRQVVLRHLGRGHSAGDLVVHVPDADVIIAGDLVEEGAPPSFDDGFPLEWPETLVRLLELTTSATVVVPGHGATVGPAFVRTQHADLTTLEWLIRDGHTDGATVDEVVTRAPFDPDATRVAVRRGYAELSGRVT</sequence>
<dbReference type="SUPFAM" id="SSF56281">
    <property type="entry name" value="Metallo-hydrolase/oxidoreductase"/>
    <property type="match status" value="1"/>
</dbReference>
<evidence type="ECO:0000313" key="3">
    <source>
        <dbReference type="Proteomes" id="UP000722989"/>
    </source>
</evidence>
<dbReference type="Gene3D" id="3.60.15.10">
    <property type="entry name" value="Ribonuclease Z/Hydroxyacylglutathione hydrolase-like"/>
    <property type="match status" value="1"/>
</dbReference>
<dbReference type="Proteomes" id="UP000722989">
    <property type="component" value="Unassembled WGS sequence"/>
</dbReference>
<organism evidence="2 3">
    <name type="scientific">Planosporangium thailandense</name>
    <dbReference type="NCBI Taxonomy" id="765197"/>
    <lineage>
        <taxon>Bacteria</taxon>
        <taxon>Bacillati</taxon>
        <taxon>Actinomycetota</taxon>
        <taxon>Actinomycetes</taxon>
        <taxon>Micromonosporales</taxon>
        <taxon>Micromonosporaceae</taxon>
        <taxon>Planosporangium</taxon>
    </lineage>
</organism>
<dbReference type="InterPro" id="IPR050855">
    <property type="entry name" value="NDM-1-like"/>
</dbReference>
<protein>
    <submittedName>
        <fullName evidence="2">MBL fold metallo-hydrolase</fullName>
    </submittedName>
</protein>
<proteinExistence type="predicted"/>
<dbReference type="PANTHER" id="PTHR42951:SF4">
    <property type="entry name" value="ACYL-COENZYME A THIOESTERASE MBLAC2"/>
    <property type="match status" value="1"/>
</dbReference>
<dbReference type="SMART" id="SM00849">
    <property type="entry name" value="Lactamase_B"/>
    <property type="match status" value="1"/>
</dbReference>
<dbReference type="Pfam" id="PF00753">
    <property type="entry name" value="Lactamase_B"/>
    <property type="match status" value="1"/>
</dbReference>
<dbReference type="PANTHER" id="PTHR42951">
    <property type="entry name" value="METALLO-BETA-LACTAMASE DOMAIN-CONTAINING"/>
    <property type="match status" value="1"/>
</dbReference>
<dbReference type="InterPro" id="IPR001279">
    <property type="entry name" value="Metallo-B-lactamas"/>
</dbReference>
<dbReference type="EMBL" id="JAATVY010000006">
    <property type="protein sequence ID" value="NJC70376.1"/>
    <property type="molecule type" value="Genomic_DNA"/>
</dbReference>
<name>A0ABX0XX14_9ACTN</name>
<feature type="domain" description="Metallo-beta-lactamase" evidence="1">
    <location>
        <begin position="20"/>
        <end position="212"/>
    </location>
</feature>
<evidence type="ECO:0000313" key="2">
    <source>
        <dbReference type="EMBL" id="NJC70376.1"/>
    </source>
</evidence>
<gene>
    <name evidence="2" type="ORF">HC031_11730</name>
</gene>
<keyword evidence="3" id="KW-1185">Reference proteome</keyword>
<evidence type="ECO:0000259" key="1">
    <source>
        <dbReference type="SMART" id="SM00849"/>
    </source>
</evidence>